<protein>
    <submittedName>
        <fullName evidence="1">Uncharacterized protein</fullName>
    </submittedName>
</protein>
<gene>
    <name evidence="1" type="ORF">BURPS1710A_A0908</name>
</gene>
<dbReference type="Proteomes" id="UP000001812">
    <property type="component" value="Chromosome II"/>
</dbReference>
<accession>A0A0E1W8Q5</accession>
<name>A0A0E1W8Q5_BURPE</name>
<dbReference type="EMBL" id="CM000833">
    <property type="protein sequence ID" value="EET05917.1"/>
    <property type="molecule type" value="Genomic_DNA"/>
</dbReference>
<evidence type="ECO:0000313" key="1">
    <source>
        <dbReference type="EMBL" id="EET05917.1"/>
    </source>
</evidence>
<sequence length="54" mass="5720">MTRGAPMRTALAECDASLSRVGANGWTSATSRAARSLPHPGVVRQHDCMLNHSS</sequence>
<reference evidence="1" key="1">
    <citation type="submission" date="2009-05" db="EMBL/GenBank/DDBJ databases">
        <authorList>
            <person name="Harkins D.M."/>
            <person name="DeShazer D."/>
            <person name="Woods D.E."/>
            <person name="Brinkac L.M."/>
            <person name="Brown K.A."/>
            <person name="Hung G.C."/>
            <person name="Tuanyok A."/>
            <person name="Zhang B."/>
            <person name="Nierman W.C."/>
        </authorList>
    </citation>
    <scope>NUCLEOTIDE SEQUENCE [LARGE SCALE GENOMIC DNA]</scope>
    <source>
        <strain evidence="1">1710a</strain>
    </source>
</reference>
<dbReference type="HOGENOM" id="CLU_3041213_0_0_4"/>
<organism evidence="1">
    <name type="scientific">Burkholderia pseudomallei 1710a</name>
    <dbReference type="NCBI Taxonomy" id="320371"/>
    <lineage>
        <taxon>Bacteria</taxon>
        <taxon>Pseudomonadati</taxon>
        <taxon>Pseudomonadota</taxon>
        <taxon>Betaproteobacteria</taxon>
        <taxon>Burkholderiales</taxon>
        <taxon>Burkholderiaceae</taxon>
        <taxon>Burkholderia</taxon>
        <taxon>pseudomallei group</taxon>
    </lineage>
</organism>
<dbReference type="AlphaFoldDB" id="A0A0E1W8Q5"/>
<proteinExistence type="predicted"/>